<evidence type="ECO:0000313" key="3">
    <source>
        <dbReference type="Proteomes" id="UP000499080"/>
    </source>
</evidence>
<evidence type="ECO:0000256" key="1">
    <source>
        <dbReference type="SAM" id="Phobius"/>
    </source>
</evidence>
<dbReference type="AlphaFoldDB" id="A0A4Y2H450"/>
<feature type="transmembrane region" description="Helical" evidence="1">
    <location>
        <begin position="55"/>
        <end position="75"/>
    </location>
</feature>
<evidence type="ECO:0000313" key="2">
    <source>
        <dbReference type="EMBL" id="GBM59939.1"/>
    </source>
</evidence>
<protein>
    <submittedName>
        <fullName evidence="2">Uncharacterized protein</fullName>
    </submittedName>
</protein>
<keyword evidence="1" id="KW-1133">Transmembrane helix</keyword>
<sequence length="163" mass="18196">MGVAVKSVVVFSQKISRKGTYMVFVASRHKYALLSLAACHDMCQNQELWPLHGKLLMFCCLVFAFSVVLSAKVLCSWMIDNLSCLHTDAVPDCLGSEGVHRIICSALSHNMLALENICDAYERDFAIRPYPPTKFAIPHSFCENGEWDLKTSLITSFKACNDV</sequence>
<gene>
    <name evidence="2" type="ORF">AVEN_152723_1</name>
</gene>
<proteinExistence type="predicted"/>
<comment type="caution">
    <text evidence="2">The sequence shown here is derived from an EMBL/GenBank/DDBJ whole genome shotgun (WGS) entry which is preliminary data.</text>
</comment>
<dbReference type="Proteomes" id="UP000499080">
    <property type="component" value="Unassembled WGS sequence"/>
</dbReference>
<name>A0A4Y2H450_ARAVE</name>
<keyword evidence="3" id="KW-1185">Reference proteome</keyword>
<reference evidence="2 3" key="1">
    <citation type="journal article" date="2019" name="Sci. Rep.">
        <title>Orb-weaving spider Araneus ventricosus genome elucidates the spidroin gene catalogue.</title>
        <authorList>
            <person name="Kono N."/>
            <person name="Nakamura H."/>
            <person name="Ohtoshi R."/>
            <person name="Moran D.A.P."/>
            <person name="Shinohara A."/>
            <person name="Yoshida Y."/>
            <person name="Fujiwara M."/>
            <person name="Mori M."/>
            <person name="Tomita M."/>
            <person name="Arakawa K."/>
        </authorList>
    </citation>
    <scope>NUCLEOTIDE SEQUENCE [LARGE SCALE GENOMIC DNA]</scope>
</reference>
<organism evidence="2 3">
    <name type="scientific">Araneus ventricosus</name>
    <name type="common">Orbweaver spider</name>
    <name type="synonym">Epeira ventricosa</name>
    <dbReference type="NCBI Taxonomy" id="182803"/>
    <lineage>
        <taxon>Eukaryota</taxon>
        <taxon>Metazoa</taxon>
        <taxon>Ecdysozoa</taxon>
        <taxon>Arthropoda</taxon>
        <taxon>Chelicerata</taxon>
        <taxon>Arachnida</taxon>
        <taxon>Araneae</taxon>
        <taxon>Araneomorphae</taxon>
        <taxon>Entelegynae</taxon>
        <taxon>Araneoidea</taxon>
        <taxon>Araneidae</taxon>
        <taxon>Araneus</taxon>
    </lineage>
</organism>
<keyword evidence="1" id="KW-0812">Transmembrane</keyword>
<accession>A0A4Y2H450</accession>
<dbReference type="EMBL" id="BGPR01180145">
    <property type="protein sequence ID" value="GBM59939.1"/>
    <property type="molecule type" value="Genomic_DNA"/>
</dbReference>
<keyword evidence="1" id="KW-0472">Membrane</keyword>